<evidence type="ECO:0000256" key="1">
    <source>
        <dbReference type="ARBA" id="ARBA00007879"/>
    </source>
</evidence>
<evidence type="ECO:0000256" key="2">
    <source>
        <dbReference type="ARBA" id="ARBA00022723"/>
    </source>
</evidence>
<dbReference type="GO" id="GO:0005634">
    <property type="term" value="C:nucleus"/>
    <property type="evidence" value="ECO:0007669"/>
    <property type="project" value="TreeGrafter"/>
</dbReference>
<evidence type="ECO:0000256" key="5">
    <source>
        <dbReference type="ARBA" id="ARBA00023004"/>
    </source>
</evidence>
<comment type="caution">
    <text evidence="6">The sequence shown here is derived from an EMBL/GenBank/DDBJ whole genome shotgun (WGS) entry which is preliminary data.</text>
</comment>
<reference evidence="6 7" key="1">
    <citation type="submission" date="2018-06" db="EMBL/GenBank/DDBJ databases">
        <title>Fusarium incarnatum-equiseti species complex species 28.</title>
        <authorList>
            <person name="Gardiner D.M."/>
        </authorList>
    </citation>
    <scope>NUCLEOTIDE SEQUENCE [LARGE SCALE GENOMIC DNA]</scope>
    <source>
        <strain evidence="6 7">FIESC_28</strain>
    </source>
</reference>
<dbReference type="PANTHER" id="PTHR46030:SF1">
    <property type="entry name" value="ALPHA-KETOGLUTARATE-DEPENDENT DIOXYGENASE ALKB HOMOLOG 6"/>
    <property type="match status" value="1"/>
</dbReference>
<keyword evidence="3" id="KW-0223">Dioxygenase</keyword>
<dbReference type="OrthoDB" id="412814at2759"/>
<keyword evidence="5" id="KW-0408">Iron</keyword>
<evidence type="ECO:0000313" key="7">
    <source>
        <dbReference type="Proteomes" id="UP000253153"/>
    </source>
</evidence>
<dbReference type="RefSeq" id="XP_031014441.1">
    <property type="nucleotide sequence ID" value="XM_031161536.1"/>
</dbReference>
<evidence type="ECO:0008006" key="8">
    <source>
        <dbReference type="Google" id="ProtNLM"/>
    </source>
</evidence>
<keyword evidence="7" id="KW-1185">Reference proteome</keyword>
<dbReference type="AlphaFoldDB" id="A0A366REY6"/>
<dbReference type="SUPFAM" id="SSF51197">
    <property type="entry name" value="Clavaminate synthase-like"/>
    <property type="match status" value="1"/>
</dbReference>
<evidence type="ECO:0000256" key="4">
    <source>
        <dbReference type="ARBA" id="ARBA00023002"/>
    </source>
</evidence>
<dbReference type="PANTHER" id="PTHR46030">
    <property type="entry name" value="ALPHA-KETOGLUTARATE-DEPENDENT DIOXYGENASE ALKB HOMOLOG 6"/>
    <property type="match status" value="1"/>
</dbReference>
<evidence type="ECO:0000256" key="3">
    <source>
        <dbReference type="ARBA" id="ARBA00022964"/>
    </source>
</evidence>
<dbReference type="Gene3D" id="2.60.120.590">
    <property type="entry name" value="Alpha-ketoglutarate-dependent dioxygenase AlkB-like"/>
    <property type="match status" value="1"/>
</dbReference>
<evidence type="ECO:0000313" key="6">
    <source>
        <dbReference type="EMBL" id="RBR15382.1"/>
    </source>
</evidence>
<dbReference type="InterPro" id="IPR037151">
    <property type="entry name" value="AlkB-like_sf"/>
</dbReference>
<keyword evidence="2" id="KW-0479">Metal-binding</keyword>
<dbReference type="EMBL" id="QKXC01000156">
    <property type="protein sequence ID" value="RBR15382.1"/>
    <property type="molecule type" value="Genomic_DNA"/>
</dbReference>
<organism evidence="6 7">
    <name type="scientific">Fusarium coffeatum</name>
    <dbReference type="NCBI Taxonomy" id="231269"/>
    <lineage>
        <taxon>Eukaryota</taxon>
        <taxon>Fungi</taxon>
        <taxon>Dikarya</taxon>
        <taxon>Ascomycota</taxon>
        <taxon>Pezizomycotina</taxon>
        <taxon>Sordariomycetes</taxon>
        <taxon>Hypocreomycetidae</taxon>
        <taxon>Hypocreales</taxon>
        <taxon>Nectriaceae</taxon>
        <taxon>Fusarium</taxon>
        <taxon>Fusarium incarnatum-equiseti species complex</taxon>
    </lineage>
</organism>
<protein>
    <recommendedName>
        <fullName evidence="8">Alpha-ketoglutarate-dependent dioxygenase AlkB-like domain-containing protein</fullName>
    </recommendedName>
</protein>
<accession>A0A366REY6</accession>
<gene>
    <name evidence="6" type="ORF">FIESC28_07396</name>
</gene>
<dbReference type="GO" id="GO:0046872">
    <property type="term" value="F:metal ion binding"/>
    <property type="evidence" value="ECO:0007669"/>
    <property type="project" value="UniProtKB-KW"/>
</dbReference>
<dbReference type="InterPro" id="IPR032862">
    <property type="entry name" value="ALKBH6"/>
</dbReference>
<proteinExistence type="inferred from homology"/>
<dbReference type="GeneID" id="41996832"/>
<keyword evidence="4" id="KW-0560">Oxidoreductase</keyword>
<dbReference type="GO" id="GO:0051213">
    <property type="term" value="F:dioxygenase activity"/>
    <property type="evidence" value="ECO:0007669"/>
    <property type="project" value="UniProtKB-KW"/>
</dbReference>
<sequence length="244" mass="27404">MEASESALSGGDRSGLLLPSSLEHVRITSLPQTAYYIPNFITEEEEQIILDKISSAPKPRWKQLTKRRLQTWPSDLVNNKLLDAPLPTWLQDPVISRLSSLPVKESEAGHIFCDSPHQKPNHVLINEYPPGIGIMPHKLSTQQVDGAAKDDGALDPVPAWRILQEPRSLLITTDQLYTHYLHGIADIEEDVDLNPNTIANWDLLHSPDAYANGTHVRKIRTSLTYRDVIQVSKIANKLGMFLNR</sequence>
<comment type="similarity">
    <text evidence="1">Belongs to the alkB family.</text>
</comment>
<dbReference type="Proteomes" id="UP000253153">
    <property type="component" value="Unassembled WGS sequence"/>
</dbReference>
<name>A0A366REY6_9HYPO</name>